<evidence type="ECO:0000256" key="3">
    <source>
        <dbReference type="ARBA" id="ARBA00022771"/>
    </source>
</evidence>
<keyword evidence="6" id="KW-0812">Transmembrane</keyword>
<dbReference type="EMBL" id="JADNYJ010000209">
    <property type="protein sequence ID" value="KAF8874717.1"/>
    <property type="molecule type" value="Genomic_DNA"/>
</dbReference>
<dbReference type="AlphaFoldDB" id="A0A9P5TFM0"/>
<name>A0A9P5TFM0_GYMJU</name>
<dbReference type="Proteomes" id="UP000724874">
    <property type="component" value="Unassembled WGS sequence"/>
</dbReference>
<evidence type="ECO:0000256" key="2">
    <source>
        <dbReference type="ARBA" id="ARBA00022723"/>
    </source>
</evidence>
<dbReference type="PANTHER" id="PTHR46481">
    <property type="entry name" value="ZINC FINGER BED DOMAIN-CONTAINING PROTEIN 4"/>
    <property type="match status" value="1"/>
</dbReference>
<keyword evidence="2" id="KW-0479">Metal-binding</keyword>
<feature type="non-terminal residue" evidence="7">
    <location>
        <position position="204"/>
    </location>
</feature>
<feature type="transmembrane region" description="Helical" evidence="6">
    <location>
        <begin position="40"/>
        <end position="59"/>
    </location>
</feature>
<dbReference type="PANTHER" id="PTHR46481:SF10">
    <property type="entry name" value="ZINC FINGER BED DOMAIN-CONTAINING PROTEIN 39"/>
    <property type="match status" value="1"/>
</dbReference>
<keyword evidence="3" id="KW-0863">Zinc-finger</keyword>
<comment type="caution">
    <text evidence="7">The sequence shown here is derived from an EMBL/GenBank/DDBJ whole genome shotgun (WGS) entry which is preliminary data.</text>
</comment>
<evidence type="ECO:0000313" key="7">
    <source>
        <dbReference type="EMBL" id="KAF8874717.1"/>
    </source>
</evidence>
<comment type="subcellular location">
    <subcellularLocation>
        <location evidence="1">Nucleus</location>
    </subcellularLocation>
</comment>
<evidence type="ECO:0000256" key="5">
    <source>
        <dbReference type="ARBA" id="ARBA00023242"/>
    </source>
</evidence>
<dbReference type="SUPFAM" id="SSF53098">
    <property type="entry name" value="Ribonuclease H-like"/>
    <property type="match status" value="1"/>
</dbReference>
<reference evidence="7" key="1">
    <citation type="submission" date="2020-11" db="EMBL/GenBank/DDBJ databases">
        <authorList>
            <consortium name="DOE Joint Genome Institute"/>
            <person name="Ahrendt S."/>
            <person name="Riley R."/>
            <person name="Andreopoulos W."/>
            <person name="LaButti K."/>
            <person name="Pangilinan J."/>
            <person name="Ruiz-duenas F.J."/>
            <person name="Barrasa J.M."/>
            <person name="Sanchez-Garcia M."/>
            <person name="Camarero S."/>
            <person name="Miyauchi S."/>
            <person name="Serrano A."/>
            <person name="Linde D."/>
            <person name="Babiker R."/>
            <person name="Drula E."/>
            <person name="Ayuso-Fernandez I."/>
            <person name="Pacheco R."/>
            <person name="Padilla G."/>
            <person name="Ferreira P."/>
            <person name="Barriuso J."/>
            <person name="Kellner H."/>
            <person name="Castanera R."/>
            <person name="Alfaro M."/>
            <person name="Ramirez L."/>
            <person name="Pisabarro A.G."/>
            <person name="Kuo A."/>
            <person name="Tritt A."/>
            <person name="Lipzen A."/>
            <person name="He G."/>
            <person name="Yan M."/>
            <person name="Ng V."/>
            <person name="Cullen D."/>
            <person name="Martin F."/>
            <person name="Rosso M.-N."/>
            <person name="Henrissat B."/>
            <person name="Hibbett D."/>
            <person name="Martinez A.T."/>
            <person name="Grigoriev I.V."/>
        </authorList>
    </citation>
    <scope>NUCLEOTIDE SEQUENCE</scope>
    <source>
        <strain evidence="7">AH 44721</strain>
    </source>
</reference>
<evidence type="ECO:0000256" key="6">
    <source>
        <dbReference type="SAM" id="Phobius"/>
    </source>
</evidence>
<dbReference type="OrthoDB" id="3172935at2759"/>
<dbReference type="InterPro" id="IPR012337">
    <property type="entry name" value="RNaseH-like_sf"/>
</dbReference>
<dbReference type="GO" id="GO:0005634">
    <property type="term" value="C:nucleus"/>
    <property type="evidence" value="ECO:0007669"/>
    <property type="project" value="UniProtKB-SubCell"/>
</dbReference>
<evidence type="ECO:0000313" key="8">
    <source>
        <dbReference type="Proteomes" id="UP000724874"/>
    </source>
</evidence>
<gene>
    <name evidence="7" type="ORF">CPB84DRAFT_1689990</name>
</gene>
<dbReference type="GO" id="GO:0008270">
    <property type="term" value="F:zinc ion binding"/>
    <property type="evidence" value="ECO:0007669"/>
    <property type="project" value="UniProtKB-KW"/>
</dbReference>
<evidence type="ECO:0000256" key="1">
    <source>
        <dbReference type="ARBA" id="ARBA00004123"/>
    </source>
</evidence>
<keyword evidence="6" id="KW-0472">Membrane</keyword>
<keyword evidence="4" id="KW-0862">Zinc</keyword>
<protein>
    <submittedName>
        <fullName evidence="7">Ribonuclease H-like domain-containing protein</fullName>
    </submittedName>
</protein>
<dbReference type="InterPro" id="IPR052035">
    <property type="entry name" value="ZnF_BED_domain_contain"/>
</dbReference>
<keyword evidence="6" id="KW-1133">Transmembrane helix</keyword>
<keyword evidence="5" id="KW-0539">Nucleus</keyword>
<keyword evidence="8" id="KW-1185">Reference proteome</keyword>
<accession>A0A9P5TFM0</accession>
<evidence type="ECO:0000256" key="4">
    <source>
        <dbReference type="ARBA" id="ARBA00022833"/>
    </source>
</evidence>
<organism evidence="7 8">
    <name type="scientific">Gymnopilus junonius</name>
    <name type="common">Spectacular rustgill mushroom</name>
    <name type="synonym">Gymnopilus spectabilis subsp. junonius</name>
    <dbReference type="NCBI Taxonomy" id="109634"/>
    <lineage>
        <taxon>Eukaryota</taxon>
        <taxon>Fungi</taxon>
        <taxon>Dikarya</taxon>
        <taxon>Basidiomycota</taxon>
        <taxon>Agaricomycotina</taxon>
        <taxon>Agaricomycetes</taxon>
        <taxon>Agaricomycetidae</taxon>
        <taxon>Agaricales</taxon>
        <taxon>Agaricineae</taxon>
        <taxon>Hymenogastraceae</taxon>
        <taxon>Gymnopilus</taxon>
    </lineage>
</organism>
<proteinExistence type="predicted"/>
<sequence>QIGWIMVDNAFNNDTMMENLEWELKSRGIPFDRQARHIQYGSIFNFILMLIKFVHWFLLQIRASSLHCEAFSKLAKEQFLHDLQLLHDMEVWWSSTFLMIECAIKCKPVILRFLKQDDFSELCQYELNDDDWDVLEAFLDILSIPHEFQQALSSEKTLTLCDTISHFNAIIQVWKEYQDEYPKTEDIVEAGIIKLQKYYDQILY</sequence>